<dbReference type="OrthoDB" id="3363417at2759"/>
<feature type="region of interest" description="Disordered" evidence="1">
    <location>
        <begin position="108"/>
        <end position="128"/>
    </location>
</feature>
<keyword evidence="2" id="KW-0812">Transmembrane</keyword>
<accession>A0A0C3F321</accession>
<protein>
    <submittedName>
        <fullName evidence="3">Uncharacterized protein</fullName>
    </submittedName>
</protein>
<evidence type="ECO:0000256" key="1">
    <source>
        <dbReference type="SAM" id="MobiDB-lite"/>
    </source>
</evidence>
<feature type="compositionally biased region" description="Polar residues" evidence="1">
    <location>
        <begin position="108"/>
        <end position="118"/>
    </location>
</feature>
<gene>
    <name evidence="3" type="ORF">PILCRDRAFT_14489</name>
</gene>
<name>A0A0C3F321_PILCF</name>
<dbReference type="AlphaFoldDB" id="A0A0C3F321"/>
<reference evidence="4" key="2">
    <citation type="submission" date="2015-01" db="EMBL/GenBank/DDBJ databases">
        <title>Evolutionary Origins and Diversification of the Mycorrhizal Mutualists.</title>
        <authorList>
            <consortium name="DOE Joint Genome Institute"/>
            <consortium name="Mycorrhizal Genomics Consortium"/>
            <person name="Kohler A."/>
            <person name="Kuo A."/>
            <person name="Nagy L.G."/>
            <person name="Floudas D."/>
            <person name="Copeland A."/>
            <person name="Barry K.W."/>
            <person name="Cichocki N."/>
            <person name="Veneault-Fourrey C."/>
            <person name="LaButti K."/>
            <person name="Lindquist E.A."/>
            <person name="Lipzen A."/>
            <person name="Lundell T."/>
            <person name="Morin E."/>
            <person name="Murat C."/>
            <person name="Riley R."/>
            <person name="Ohm R."/>
            <person name="Sun H."/>
            <person name="Tunlid A."/>
            <person name="Henrissat B."/>
            <person name="Grigoriev I.V."/>
            <person name="Hibbett D.S."/>
            <person name="Martin F."/>
        </authorList>
    </citation>
    <scope>NUCLEOTIDE SEQUENCE [LARGE SCALE GENOMIC DNA]</scope>
    <source>
        <strain evidence="4">F 1598</strain>
    </source>
</reference>
<organism evidence="3 4">
    <name type="scientific">Piloderma croceum (strain F 1598)</name>
    <dbReference type="NCBI Taxonomy" id="765440"/>
    <lineage>
        <taxon>Eukaryota</taxon>
        <taxon>Fungi</taxon>
        <taxon>Dikarya</taxon>
        <taxon>Basidiomycota</taxon>
        <taxon>Agaricomycotina</taxon>
        <taxon>Agaricomycetes</taxon>
        <taxon>Agaricomycetidae</taxon>
        <taxon>Atheliales</taxon>
        <taxon>Atheliaceae</taxon>
        <taxon>Piloderma</taxon>
    </lineage>
</organism>
<reference evidence="3 4" key="1">
    <citation type="submission" date="2014-04" db="EMBL/GenBank/DDBJ databases">
        <authorList>
            <consortium name="DOE Joint Genome Institute"/>
            <person name="Kuo A."/>
            <person name="Tarkka M."/>
            <person name="Buscot F."/>
            <person name="Kohler A."/>
            <person name="Nagy L.G."/>
            <person name="Floudas D."/>
            <person name="Copeland A."/>
            <person name="Barry K.W."/>
            <person name="Cichocki N."/>
            <person name="Veneault-Fourrey C."/>
            <person name="LaButti K."/>
            <person name="Lindquist E.A."/>
            <person name="Lipzen A."/>
            <person name="Lundell T."/>
            <person name="Morin E."/>
            <person name="Murat C."/>
            <person name="Sun H."/>
            <person name="Tunlid A."/>
            <person name="Henrissat B."/>
            <person name="Grigoriev I.V."/>
            <person name="Hibbett D.S."/>
            <person name="Martin F."/>
            <person name="Nordberg H.P."/>
            <person name="Cantor M.N."/>
            <person name="Hua S.X."/>
        </authorList>
    </citation>
    <scope>NUCLEOTIDE SEQUENCE [LARGE SCALE GENOMIC DNA]</scope>
    <source>
        <strain evidence="3 4">F 1598</strain>
    </source>
</reference>
<keyword evidence="4" id="KW-1185">Reference proteome</keyword>
<evidence type="ECO:0000313" key="4">
    <source>
        <dbReference type="Proteomes" id="UP000054166"/>
    </source>
</evidence>
<dbReference type="InParanoid" id="A0A0C3F321"/>
<keyword evidence="2" id="KW-1133">Transmembrane helix</keyword>
<dbReference type="Proteomes" id="UP000054166">
    <property type="component" value="Unassembled WGS sequence"/>
</dbReference>
<dbReference type="HOGENOM" id="CLU_071669_0_0_1"/>
<evidence type="ECO:0000313" key="3">
    <source>
        <dbReference type="EMBL" id="KIM74341.1"/>
    </source>
</evidence>
<dbReference type="EMBL" id="KN833062">
    <property type="protein sequence ID" value="KIM74341.1"/>
    <property type="molecule type" value="Genomic_DNA"/>
</dbReference>
<evidence type="ECO:0000256" key="2">
    <source>
        <dbReference type="SAM" id="Phobius"/>
    </source>
</evidence>
<feature type="transmembrane region" description="Helical" evidence="2">
    <location>
        <begin position="42"/>
        <end position="60"/>
    </location>
</feature>
<proteinExistence type="predicted"/>
<keyword evidence="2" id="KW-0472">Membrane</keyword>
<sequence>MNVSSYMEDVSFSSIPLVLWEYYLEYLWYYDSSSWVAKISSTIRVMAFLLILPVAVLGMLDISSYVIARTLGVVDVAKASTTDKPHVSRLTIPSICIEDTSSSSTGFFDTPSNASSVTPPDFSGVTEEESNGFTELSGFDDSLFSNEKLSGVGVFSPATSRASSPTLSRIKPFQSFGGELNLLPEDLGLTMRRRPKHGARTGVQDNEGQ</sequence>